<evidence type="ECO:0000313" key="1">
    <source>
        <dbReference type="EMBL" id="KAH3889936.1"/>
    </source>
</evidence>
<proteinExistence type="predicted"/>
<dbReference type="EMBL" id="JAIWYP010000001">
    <property type="protein sequence ID" value="KAH3889936.1"/>
    <property type="molecule type" value="Genomic_DNA"/>
</dbReference>
<organism evidence="1 2">
    <name type="scientific">Dreissena polymorpha</name>
    <name type="common">Zebra mussel</name>
    <name type="synonym">Mytilus polymorpha</name>
    <dbReference type="NCBI Taxonomy" id="45954"/>
    <lineage>
        <taxon>Eukaryota</taxon>
        <taxon>Metazoa</taxon>
        <taxon>Spiralia</taxon>
        <taxon>Lophotrochozoa</taxon>
        <taxon>Mollusca</taxon>
        <taxon>Bivalvia</taxon>
        <taxon>Autobranchia</taxon>
        <taxon>Heteroconchia</taxon>
        <taxon>Euheterodonta</taxon>
        <taxon>Imparidentia</taxon>
        <taxon>Neoheterodontei</taxon>
        <taxon>Myida</taxon>
        <taxon>Dreissenoidea</taxon>
        <taxon>Dreissenidae</taxon>
        <taxon>Dreissena</taxon>
    </lineage>
</organism>
<dbReference type="AlphaFoldDB" id="A0A9D4S324"/>
<comment type="caution">
    <text evidence="1">The sequence shown here is derived from an EMBL/GenBank/DDBJ whole genome shotgun (WGS) entry which is preliminary data.</text>
</comment>
<evidence type="ECO:0000313" key="2">
    <source>
        <dbReference type="Proteomes" id="UP000828390"/>
    </source>
</evidence>
<keyword evidence="2" id="KW-1185">Reference proteome</keyword>
<name>A0A9D4S324_DREPO</name>
<dbReference type="Proteomes" id="UP000828390">
    <property type="component" value="Unassembled WGS sequence"/>
</dbReference>
<sequence>MPSVTESMKLGHAPPIKISATIAMSCHFKAQTYVLHWMRHRIDKSANTQWARGYGRRPRHRVSILRTHRGHRPLGSTTCQLNGS</sequence>
<accession>A0A9D4S324</accession>
<gene>
    <name evidence="1" type="ORF">DPMN_014003</name>
</gene>
<reference evidence="1" key="2">
    <citation type="submission" date="2020-11" db="EMBL/GenBank/DDBJ databases">
        <authorList>
            <person name="McCartney M.A."/>
            <person name="Auch B."/>
            <person name="Kono T."/>
            <person name="Mallez S."/>
            <person name="Becker A."/>
            <person name="Gohl D.M."/>
            <person name="Silverstein K.A.T."/>
            <person name="Koren S."/>
            <person name="Bechman K.B."/>
            <person name="Herman A."/>
            <person name="Abrahante J.E."/>
            <person name="Garbe J."/>
        </authorList>
    </citation>
    <scope>NUCLEOTIDE SEQUENCE</scope>
    <source>
        <strain evidence="1">Duluth1</strain>
        <tissue evidence="1">Whole animal</tissue>
    </source>
</reference>
<reference evidence="1" key="1">
    <citation type="journal article" date="2019" name="bioRxiv">
        <title>The Genome of the Zebra Mussel, Dreissena polymorpha: A Resource for Invasive Species Research.</title>
        <authorList>
            <person name="McCartney M.A."/>
            <person name="Auch B."/>
            <person name="Kono T."/>
            <person name="Mallez S."/>
            <person name="Zhang Y."/>
            <person name="Obille A."/>
            <person name="Becker A."/>
            <person name="Abrahante J.E."/>
            <person name="Garbe J."/>
            <person name="Badalamenti J.P."/>
            <person name="Herman A."/>
            <person name="Mangelson H."/>
            <person name="Liachko I."/>
            <person name="Sullivan S."/>
            <person name="Sone E.D."/>
            <person name="Koren S."/>
            <person name="Silverstein K.A.T."/>
            <person name="Beckman K.B."/>
            <person name="Gohl D.M."/>
        </authorList>
    </citation>
    <scope>NUCLEOTIDE SEQUENCE</scope>
    <source>
        <strain evidence="1">Duluth1</strain>
        <tissue evidence="1">Whole animal</tissue>
    </source>
</reference>
<protein>
    <submittedName>
        <fullName evidence="1">Uncharacterized protein</fullName>
    </submittedName>
</protein>